<dbReference type="Pfam" id="PF14068">
    <property type="entry name" value="YuiB"/>
    <property type="match status" value="1"/>
</dbReference>
<feature type="transmembrane region" description="Helical" evidence="1">
    <location>
        <begin position="73"/>
        <end position="92"/>
    </location>
</feature>
<gene>
    <name evidence="2" type="ORF">J2Z64_000675</name>
</gene>
<feature type="transmembrane region" description="Helical" evidence="1">
    <location>
        <begin position="6"/>
        <end position="26"/>
    </location>
</feature>
<sequence>MIQLIVSIVLYFVIFFGIAFILNMLLRRTWLMAFLYPFVVIMIIDNLSTMEYFTNTSAAFSQLGQELVSLKFADILILSSGLAGAIVSGYVIKILRKSGYRMF</sequence>
<dbReference type="RefSeq" id="WP_149474698.1">
    <property type="nucleotide sequence ID" value="NZ_JAGGMB010000002.1"/>
</dbReference>
<proteinExistence type="predicted"/>
<keyword evidence="1" id="KW-1133">Transmembrane helix</keyword>
<dbReference type="EMBL" id="JAGGMB010000002">
    <property type="protein sequence ID" value="MBP2076463.1"/>
    <property type="molecule type" value="Genomic_DNA"/>
</dbReference>
<dbReference type="AlphaFoldDB" id="A0A9X0YNZ3"/>
<protein>
    <submittedName>
        <fullName evidence="2">ABC-type multidrug transport system fused ATPase/permease subunit</fullName>
    </submittedName>
</protein>
<comment type="caution">
    <text evidence="2">The sequence shown here is derived from an EMBL/GenBank/DDBJ whole genome shotgun (WGS) entry which is preliminary data.</text>
</comment>
<feature type="transmembrane region" description="Helical" evidence="1">
    <location>
        <begin position="33"/>
        <end position="53"/>
    </location>
</feature>
<keyword evidence="1" id="KW-0812">Transmembrane</keyword>
<name>A0A9X0YNZ3_9BACI</name>
<reference evidence="2" key="1">
    <citation type="submission" date="2021-03" db="EMBL/GenBank/DDBJ databases">
        <title>Genomic Encyclopedia of Type Strains, Phase IV (KMG-IV): sequencing the most valuable type-strain genomes for metagenomic binning, comparative biology and taxonomic classification.</title>
        <authorList>
            <person name="Goeker M."/>
        </authorList>
    </citation>
    <scope>NUCLEOTIDE SEQUENCE</scope>
    <source>
        <strain evidence="2">DSM 107338</strain>
    </source>
</reference>
<dbReference type="OrthoDB" id="2382309at2"/>
<evidence type="ECO:0000256" key="1">
    <source>
        <dbReference type="SAM" id="Phobius"/>
    </source>
</evidence>
<dbReference type="Proteomes" id="UP001138793">
    <property type="component" value="Unassembled WGS sequence"/>
</dbReference>
<evidence type="ECO:0000313" key="3">
    <source>
        <dbReference type="Proteomes" id="UP001138793"/>
    </source>
</evidence>
<dbReference type="InterPro" id="IPR025917">
    <property type="entry name" value="YuiB"/>
</dbReference>
<keyword evidence="3" id="KW-1185">Reference proteome</keyword>
<accession>A0A9X0YNZ3</accession>
<keyword evidence="1" id="KW-0472">Membrane</keyword>
<evidence type="ECO:0000313" key="2">
    <source>
        <dbReference type="EMBL" id="MBP2076463.1"/>
    </source>
</evidence>
<organism evidence="2 3">
    <name type="scientific">Oceanobacillus polygoni</name>
    <dbReference type="NCBI Taxonomy" id="1235259"/>
    <lineage>
        <taxon>Bacteria</taxon>
        <taxon>Bacillati</taxon>
        <taxon>Bacillota</taxon>
        <taxon>Bacilli</taxon>
        <taxon>Bacillales</taxon>
        <taxon>Bacillaceae</taxon>
        <taxon>Oceanobacillus</taxon>
    </lineage>
</organism>